<dbReference type="AlphaFoldDB" id="W9YA42"/>
<dbReference type="RefSeq" id="XP_007731129.1">
    <property type="nucleotide sequence ID" value="XM_007732939.1"/>
</dbReference>
<reference evidence="1 2" key="1">
    <citation type="submission" date="2013-03" db="EMBL/GenBank/DDBJ databases">
        <title>The Genome Sequence of Capronia epimyces CBS 606.96.</title>
        <authorList>
            <consortium name="The Broad Institute Genomics Platform"/>
            <person name="Cuomo C."/>
            <person name="de Hoog S."/>
            <person name="Gorbushina A."/>
            <person name="Walker B."/>
            <person name="Young S.K."/>
            <person name="Zeng Q."/>
            <person name="Gargeya S."/>
            <person name="Fitzgerald M."/>
            <person name="Haas B."/>
            <person name="Abouelleil A."/>
            <person name="Allen A.W."/>
            <person name="Alvarado L."/>
            <person name="Arachchi H.M."/>
            <person name="Berlin A.M."/>
            <person name="Chapman S.B."/>
            <person name="Gainer-Dewar J."/>
            <person name="Goldberg J."/>
            <person name="Griggs A."/>
            <person name="Gujja S."/>
            <person name="Hansen M."/>
            <person name="Howarth C."/>
            <person name="Imamovic A."/>
            <person name="Ireland A."/>
            <person name="Larimer J."/>
            <person name="McCowan C."/>
            <person name="Murphy C."/>
            <person name="Pearson M."/>
            <person name="Poon T.W."/>
            <person name="Priest M."/>
            <person name="Roberts A."/>
            <person name="Saif S."/>
            <person name="Shea T."/>
            <person name="Sisk P."/>
            <person name="Sykes S."/>
            <person name="Wortman J."/>
            <person name="Nusbaum C."/>
            <person name="Birren B."/>
        </authorList>
    </citation>
    <scope>NUCLEOTIDE SEQUENCE [LARGE SCALE GENOMIC DNA]</scope>
    <source>
        <strain evidence="1 2">CBS 606.96</strain>
    </source>
</reference>
<accession>W9YA42</accession>
<name>W9YA42_9EURO</name>
<proteinExistence type="predicted"/>
<protein>
    <submittedName>
        <fullName evidence="1">Uncharacterized protein</fullName>
    </submittedName>
</protein>
<organism evidence="1 2">
    <name type="scientific">Capronia epimyces CBS 606.96</name>
    <dbReference type="NCBI Taxonomy" id="1182542"/>
    <lineage>
        <taxon>Eukaryota</taxon>
        <taxon>Fungi</taxon>
        <taxon>Dikarya</taxon>
        <taxon>Ascomycota</taxon>
        <taxon>Pezizomycotina</taxon>
        <taxon>Eurotiomycetes</taxon>
        <taxon>Chaetothyriomycetidae</taxon>
        <taxon>Chaetothyriales</taxon>
        <taxon>Herpotrichiellaceae</taxon>
        <taxon>Capronia</taxon>
    </lineage>
</organism>
<gene>
    <name evidence="1" type="ORF">A1O3_02799</name>
</gene>
<sequence length="87" mass="9470">MSIPHRNGCATSKDAHETFQRQAKALAQFSLRLGKRVPSAMISRLSWADFDREPFTSSSFGQSLKIRGIGLTFKSSAAATSPPVMVV</sequence>
<dbReference type="Proteomes" id="UP000019478">
    <property type="component" value="Unassembled WGS sequence"/>
</dbReference>
<evidence type="ECO:0000313" key="2">
    <source>
        <dbReference type="Proteomes" id="UP000019478"/>
    </source>
</evidence>
<evidence type="ECO:0000313" key="1">
    <source>
        <dbReference type="EMBL" id="EXJ89732.1"/>
    </source>
</evidence>
<dbReference type="GeneID" id="19166929"/>
<comment type="caution">
    <text evidence="1">The sequence shown here is derived from an EMBL/GenBank/DDBJ whole genome shotgun (WGS) entry which is preliminary data.</text>
</comment>
<dbReference type="EMBL" id="AMGY01000002">
    <property type="protein sequence ID" value="EXJ89732.1"/>
    <property type="molecule type" value="Genomic_DNA"/>
</dbReference>
<dbReference type="HOGENOM" id="CLU_2483143_0_0_1"/>
<keyword evidence="2" id="KW-1185">Reference proteome</keyword>